<evidence type="ECO:0000256" key="3">
    <source>
        <dbReference type="SAM" id="MobiDB-lite"/>
    </source>
</evidence>
<organism evidence="4 5">
    <name type="scientific">Batillaria attramentaria</name>
    <dbReference type="NCBI Taxonomy" id="370345"/>
    <lineage>
        <taxon>Eukaryota</taxon>
        <taxon>Metazoa</taxon>
        <taxon>Spiralia</taxon>
        <taxon>Lophotrochozoa</taxon>
        <taxon>Mollusca</taxon>
        <taxon>Gastropoda</taxon>
        <taxon>Caenogastropoda</taxon>
        <taxon>Sorbeoconcha</taxon>
        <taxon>Cerithioidea</taxon>
        <taxon>Batillariidae</taxon>
        <taxon>Batillaria</taxon>
    </lineage>
</organism>
<feature type="compositionally biased region" description="Basic residues" evidence="3">
    <location>
        <begin position="1"/>
        <end position="11"/>
    </location>
</feature>
<dbReference type="Gene3D" id="4.10.400.10">
    <property type="entry name" value="Low-density Lipoprotein Receptor"/>
    <property type="match status" value="1"/>
</dbReference>
<sequence length="121" mass="13448">MKTKNKLHNKTPKSLSSGIQFNQPGNINTHWRHDQGGMFGRVSRAAVPARVQTTSATSGRKRTCRYSSCTLGPPVHYTVVCDGNPDCVDGSDEDKCRRREPVHQSLNMCSCATVSRYSHRV</sequence>
<dbReference type="InterPro" id="IPR002172">
    <property type="entry name" value="LDrepeatLR_classA_rpt"/>
</dbReference>
<name>A0ABD0JK05_9CAEN</name>
<evidence type="ECO:0000256" key="2">
    <source>
        <dbReference type="PROSITE-ProRule" id="PRU00124"/>
    </source>
</evidence>
<protein>
    <submittedName>
        <fullName evidence="4">Uncharacterized protein</fullName>
    </submittedName>
</protein>
<keyword evidence="5" id="KW-1185">Reference proteome</keyword>
<evidence type="ECO:0000313" key="4">
    <source>
        <dbReference type="EMBL" id="KAK7475328.1"/>
    </source>
</evidence>
<dbReference type="AlphaFoldDB" id="A0ABD0JK05"/>
<dbReference type="EMBL" id="JACVVK020000410">
    <property type="protein sequence ID" value="KAK7475328.1"/>
    <property type="molecule type" value="Genomic_DNA"/>
</dbReference>
<dbReference type="Pfam" id="PF00057">
    <property type="entry name" value="Ldl_recept_a"/>
    <property type="match status" value="1"/>
</dbReference>
<reference evidence="4 5" key="1">
    <citation type="journal article" date="2023" name="Sci. Data">
        <title>Genome assembly of the Korean intertidal mud-creeper Batillaria attramentaria.</title>
        <authorList>
            <person name="Patra A.K."/>
            <person name="Ho P.T."/>
            <person name="Jun S."/>
            <person name="Lee S.J."/>
            <person name="Kim Y."/>
            <person name="Won Y.J."/>
        </authorList>
    </citation>
    <scope>NUCLEOTIDE SEQUENCE [LARGE SCALE GENOMIC DNA]</scope>
    <source>
        <strain evidence="4">Wonlab-2016</strain>
    </source>
</reference>
<dbReference type="PROSITE" id="PS50068">
    <property type="entry name" value="LDLRA_2"/>
    <property type="match status" value="1"/>
</dbReference>
<evidence type="ECO:0000256" key="1">
    <source>
        <dbReference type="ARBA" id="ARBA00023157"/>
    </source>
</evidence>
<accession>A0ABD0JK05</accession>
<dbReference type="Proteomes" id="UP001519460">
    <property type="component" value="Unassembled WGS sequence"/>
</dbReference>
<gene>
    <name evidence="4" type="ORF">BaRGS_00033475</name>
</gene>
<dbReference type="SUPFAM" id="SSF57424">
    <property type="entry name" value="LDL receptor-like module"/>
    <property type="match status" value="1"/>
</dbReference>
<dbReference type="InterPro" id="IPR036055">
    <property type="entry name" value="LDL_receptor-like_sf"/>
</dbReference>
<dbReference type="SMART" id="SM00192">
    <property type="entry name" value="LDLa"/>
    <property type="match status" value="1"/>
</dbReference>
<feature type="compositionally biased region" description="Polar residues" evidence="3">
    <location>
        <begin position="12"/>
        <end position="28"/>
    </location>
</feature>
<keyword evidence="1 2" id="KW-1015">Disulfide bond</keyword>
<feature type="disulfide bond" evidence="2">
    <location>
        <begin position="81"/>
        <end position="96"/>
    </location>
</feature>
<feature type="region of interest" description="Disordered" evidence="3">
    <location>
        <begin position="1"/>
        <end position="28"/>
    </location>
</feature>
<proteinExistence type="predicted"/>
<comment type="caution">
    <text evidence="4">The sequence shown here is derived from an EMBL/GenBank/DDBJ whole genome shotgun (WGS) entry which is preliminary data.</text>
</comment>
<dbReference type="CDD" id="cd00112">
    <property type="entry name" value="LDLa"/>
    <property type="match status" value="1"/>
</dbReference>
<comment type="caution">
    <text evidence="2">Lacks conserved residue(s) required for the propagation of feature annotation.</text>
</comment>
<feature type="disulfide bond" evidence="2">
    <location>
        <begin position="69"/>
        <end position="87"/>
    </location>
</feature>
<evidence type="ECO:0000313" key="5">
    <source>
        <dbReference type="Proteomes" id="UP001519460"/>
    </source>
</evidence>